<dbReference type="CDD" id="cd05237">
    <property type="entry name" value="UDP_invert_4-6DH_SDR_e"/>
    <property type="match status" value="1"/>
</dbReference>
<dbReference type="EMBL" id="JAAONZ010000002">
    <property type="protein sequence ID" value="NHO64463.1"/>
    <property type="molecule type" value="Genomic_DNA"/>
</dbReference>
<feature type="transmembrane region" description="Helical" evidence="2">
    <location>
        <begin position="109"/>
        <end position="128"/>
    </location>
</feature>
<dbReference type="InterPro" id="IPR041561">
    <property type="entry name" value="PglD_N"/>
</dbReference>
<dbReference type="Pfam" id="PF02719">
    <property type="entry name" value="Polysacc_synt_2"/>
    <property type="match status" value="1"/>
</dbReference>
<protein>
    <submittedName>
        <fullName evidence="5">Polysaccharide biosynthesis protein</fullName>
    </submittedName>
</protein>
<evidence type="ECO:0000313" key="5">
    <source>
        <dbReference type="EMBL" id="NHO64463.1"/>
    </source>
</evidence>
<dbReference type="Pfam" id="PF17836">
    <property type="entry name" value="PglD_N"/>
    <property type="match status" value="1"/>
</dbReference>
<feature type="transmembrane region" description="Helical" evidence="2">
    <location>
        <begin position="80"/>
        <end position="102"/>
    </location>
</feature>
<evidence type="ECO:0000313" key="6">
    <source>
        <dbReference type="Proteomes" id="UP000787472"/>
    </source>
</evidence>
<keyword evidence="2" id="KW-0472">Membrane</keyword>
<feature type="domain" description="Polysaccharide biosynthesis protein CapD-like" evidence="3">
    <location>
        <begin position="281"/>
        <end position="572"/>
    </location>
</feature>
<dbReference type="PANTHER" id="PTHR43318:SF1">
    <property type="entry name" value="POLYSACCHARIDE BIOSYNTHESIS PROTEIN EPSC-RELATED"/>
    <property type="match status" value="1"/>
</dbReference>
<feature type="transmembrane region" description="Helical" evidence="2">
    <location>
        <begin position="15"/>
        <end position="37"/>
    </location>
</feature>
<dbReference type="Proteomes" id="UP000787472">
    <property type="component" value="Unassembled WGS sequence"/>
</dbReference>
<comment type="caution">
    <text evidence="5">The sequence shown here is derived from an EMBL/GenBank/DDBJ whole genome shotgun (WGS) entry which is preliminary data.</text>
</comment>
<evidence type="ECO:0000259" key="3">
    <source>
        <dbReference type="Pfam" id="PF02719"/>
    </source>
</evidence>
<feature type="domain" description="PglD N-terminal" evidence="4">
    <location>
        <begin position="143"/>
        <end position="212"/>
    </location>
</feature>
<gene>
    <name evidence="5" type="ORF">G8770_02740</name>
</gene>
<proteinExistence type="inferred from homology"/>
<accession>A0A9E5MLG5</accession>
<comment type="similarity">
    <text evidence="1">Belongs to the polysaccharide synthase family.</text>
</comment>
<dbReference type="SUPFAM" id="SSF51735">
    <property type="entry name" value="NAD(P)-binding Rossmann-fold domains"/>
    <property type="match status" value="1"/>
</dbReference>
<dbReference type="SUPFAM" id="SSF53335">
    <property type="entry name" value="S-adenosyl-L-methionine-dependent methyltransferases"/>
    <property type="match status" value="1"/>
</dbReference>
<dbReference type="InterPro" id="IPR051203">
    <property type="entry name" value="Polysaccharide_Synthase-Rel"/>
</dbReference>
<dbReference type="Gene3D" id="3.40.50.720">
    <property type="entry name" value="NAD(P)-binding Rossmann-like Domain"/>
    <property type="match status" value="2"/>
</dbReference>
<keyword evidence="6" id="KW-1185">Reference proteome</keyword>
<keyword evidence="2" id="KW-0812">Transmembrane</keyword>
<dbReference type="InterPro" id="IPR029063">
    <property type="entry name" value="SAM-dependent_MTases_sf"/>
</dbReference>
<evidence type="ECO:0000259" key="4">
    <source>
        <dbReference type="Pfam" id="PF17836"/>
    </source>
</evidence>
<dbReference type="PANTHER" id="PTHR43318">
    <property type="entry name" value="UDP-N-ACETYLGLUCOSAMINE 4,6-DEHYDRATASE"/>
    <property type="match status" value="1"/>
</dbReference>
<organism evidence="5 6">
    <name type="scientific">Pseudomaricurvus hydrocarbonicus</name>
    <dbReference type="NCBI Taxonomy" id="1470433"/>
    <lineage>
        <taxon>Bacteria</taxon>
        <taxon>Pseudomonadati</taxon>
        <taxon>Pseudomonadota</taxon>
        <taxon>Gammaproteobacteria</taxon>
        <taxon>Cellvibrionales</taxon>
        <taxon>Cellvibrionaceae</taxon>
        <taxon>Pseudomaricurvus</taxon>
    </lineage>
</organism>
<dbReference type="AlphaFoldDB" id="A0A9E5MLG5"/>
<name>A0A9E5MLG5_9GAMM</name>
<reference evidence="5" key="1">
    <citation type="submission" date="2020-03" db="EMBL/GenBank/DDBJ databases">
        <authorList>
            <person name="Guo F."/>
        </authorList>
    </citation>
    <scope>NUCLEOTIDE SEQUENCE</scope>
    <source>
        <strain evidence="5">JCM 30134</strain>
    </source>
</reference>
<keyword evidence="2" id="KW-1133">Transmembrane helix</keyword>
<dbReference type="InterPro" id="IPR036291">
    <property type="entry name" value="NAD(P)-bd_dom_sf"/>
</dbReference>
<dbReference type="RefSeq" id="WP_167181540.1">
    <property type="nucleotide sequence ID" value="NZ_JAAONZ010000002.1"/>
</dbReference>
<evidence type="ECO:0000256" key="1">
    <source>
        <dbReference type="ARBA" id="ARBA00007430"/>
    </source>
</evidence>
<feature type="transmembrane region" description="Helical" evidence="2">
    <location>
        <begin position="49"/>
        <end position="68"/>
    </location>
</feature>
<sequence length="647" mass="71788">MIHQLLESSRPTKRVISVIYDTLALCLSLYIAWALRLGKLAIDPTQKDLVCLGITVFVSIYAFVRLGLYRAILRYMAQDAVVSIASGLLISSLTLAASDFFLSASIPRSVPVIYLLLATFLIGLPRLMVRNIVQMLLPVGDTKVLIYGAGSAGRMLTDSLRPSRDYQPVAFLDDNPKLWNSNVKGLPVHPGKDAEKLIKKYRCEKIFLALGAVDRPSKHLIIRQLEKLKIQIQTIPPLEELTKGRLKIDEIRDIQIEDLLGRDPVAPDLTLMESNIRNKAVMVTGAGGSIGSELCRQIIQHQPKHLILFELNEYNLYAITEELQSIIQQDNLNLTLIPLLGNVQDKQRLTHIMKLYQVNTLYHAAAYKHVPLVEQNIIEGIKNNVFGTLRCAQSAIEANVGTFVLISTDKAVRPTNLMGASKRLAELILQALNIESNTLFCMVRFGNVLGSSGSVVPKFRQQIEDGGPITVTHPEITRYFMTTKEASQLVIQAGAMAQGGEVFVLEMGEPVKIADMAKEMISLSGLSVRDTSNPEGEIEVQYTGLRSGEKLFEELLIGNNCEGTAHPRIMRSEEEFLDWETVEVLLNKIKHQCSIFDFEALRKIIMEAPTAYAPNNSIQDLTHTILADAQISRVSASSNVVGLPINK</sequence>
<dbReference type="InterPro" id="IPR003869">
    <property type="entry name" value="Polysac_CapD-like"/>
</dbReference>
<evidence type="ECO:0000256" key="2">
    <source>
        <dbReference type="SAM" id="Phobius"/>
    </source>
</evidence>